<name>A0A5C4TC16_9BACL</name>
<organism evidence="6 7">
    <name type="scientific">Paenibacillus hemerocallicola</name>
    <dbReference type="NCBI Taxonomy" id="1172614"/>
    <lineage>
        <taxon>Bacteria</taxon>
        <taxon>Bacillati</taxon>
        <taxon>Bacillota</taxon>
        <taxon>Bacilli</taxon>
        <taxon>Bacillales</taxon>
        <taxon>Paenibacillaceae</taxon>
        <taxon>Paenibacillus</taxon>
    </lineage>
</organism>
<protein>
    <submittedName>
        <fullName evidence="6">Extracellular solute-binding protein</fullName>
    </submittedName>
</protein>
<evidence type="ECO:0000256" key="1">
    <source>
        <dbReference type="ARBA" id="ARBA00008520"/>
    </source>
</evidence>
<feature type="compositionally biased region" description="Basic and acidic residues" evidence="4">
    <location>
        <begin position="40"/>
        <end position="55"/>
    </location>
</feature>
<feature type="signal peptide" evidence="5">
    <location>
        <begin position="1"/>
        <end position="21"/>
    </location>
</feature>
<dbReference type="PROSITE" id="PS01037">
    <property type="entry name" value="SBP_BACTERIAL_1"/>
    <property type="match status" value="1"/>
</dbReference>
<keyword evidence="7" id="KW-1185">Reference proteome</keyword>
<comment type="similarity">
    <text evidence="1">Belongs to the bacterial solute-binding protein 1 family.</text>
</comment>
<evidence type="ECO:0000313" key="7">
    <source>
        <dbReference type="Proteomes" id="UP000307943"/>
    </source>
</evidence>
<gene>
    <name evidence="6" type="ORF">FE784_08575</name>
</gene>
<comment type="caution">
    <text evidence="6">The sequence shown here is derived from an EMBL/GenBank/DDBJ whole genome shotgun (WGS) entry which is preliminary data.</text>
</comment>
<dbReference type="InterPro" id="IPR050490">
    <property type="entry name" value="Bact_solute-bd_prot1"/>
</dbReference>
<evidence type="ECO:0000256" key="4">
    <source>
        <dbReference type="SAM" id="MobiDB-lite"/>
    </source>
</evidence>
<dbReference type="PROSITE" id="PS51257">
    <property type="entry name" value="PROKAR_LIPOPROTEIN"/>
    <property type="match status" value="1"/>
</dbReference>
<dbReference type="RefSeq" id="WP_139601732.1">
    <property type="nucleotide sequence ID" value="NZ_VDCQ01000009.1"/>
</dbReference>
<proteinExistence type="inferred from homology"/>
<dbReference type="PANTHER" id="PTHR43649">
    <property type="entry name" value="ARABINOSE-BINDING PROTEIN-RELATED"/>
    <property type="match status" value="1"/>
</dbReference>
<evidence type="ECO:0000256" key="2">
    <source>
        <dbReference type="ARBA" id="ARBA00022448"/>
    </source>
</evidence>
<accession>A0A5C4TC16</accession>
<evidence type="ECO:0000313" key="6">
    <source>
        <dbReference type="EMBL" id="TNJ66613.1"/>
    </source>
</evidence>
<dbReference type="OrthoDB" id="6416561at2"/>
<dbReference type="Proteomes" id="UP000307943">
    <property type="component" value="Unassembled WGS sequence"/>
</dbReference>
<sequence length="456" mass="50833">MKSKQSWSALLTFTLIGALLASCSGEGTSGGSKGAQPQSEGKKADGNVSEKKPDVASEPAEIVFYSNNGDPVESFDYKFGNSLRKKFPNYTIKYIMKGQGTNLPDLLAAGTRFDIFFQTIGNFENFAFGSDIQYDMTELIATRGVNLSRFEPTIIDAVKQASGGKLYALPITTTNLVLYYNKTIFDKFGVAYPKDGMTWDEVNELAKKLSRNDGGTQYIGYTHSPNHSIRMNQLSLGTTDLKTDTPTINTDERWKKLFQTTFLDPVQEPSAQEALKKANKIPDANDFVKTKNVAMFGYMSHLVQTWEEQFKGLDWDFVSLPTFKEMPGVGSQSYPSYFGITKMAKNKEAAMEVLKYMASDEFQTELARKGLIPVLKDQAVLQQLGKESPFKDKNWKSVFHNKFAPIPALSPIEAELAGIYTSYATKAQIGTLDLNTALRQAEEDAKKKIAEYKQRK</sequence>
<dbReference type="AlphaFoldDB" id="A0A5C4TC16"/>
<dbReference type="SUPFAM" id="SSF53850">
    <property type="entry name" value="Periplasmic binding protein-like II"/>
    <property type="match status" value="1"/>
</dbReference>
<dbReference type="Gene3D" id="3.40.190.10">
    <property type="entry name" value="Periplasmic binding protein-like II"/>
    <property type="match status" value="1"/>
</dbReference>
<evidence type="ECO:0000256" key="5">
    <source>
        <dbReference type="SAM" id="SignalP"/>
    </source>
</evidence>
<feature type="chain" id="PRO_5039532175" evidence="5">
    <location>
        <begin position="22"/>
        <end position="456"/>
    </location>
</feature>
<evidence type="ECO:0000256" key="3">
    <source>
        <dbReference type="ARBA" id="ARBA00022729"/>
    </source>
</evidence>
<dbReference type="GO" id="GO:0055085">
    <property type="term" value="P:transmembrane transport"/>
    <property type="evidence" value="ECO:0007669"/>
    <property type="project" value="InterPro"/>
</dbReference>
<keyword evidence="2" id="KW-0813">Transport</keyword>
<feature type="region of interest" description="Disordered" evidence="4">
    <location>
        <begin position="25"/>
        <end position="55"/>
    </location>
</feature>
<dbReference type="InterPro" id="IPR006059">
    <property type="entry name" value="SBP"/>
</dbReference>
<dbReference type="EMBL" id="VDCQ01000009">
    <property type="protein sequence ID" value="TNJ66613.1"/>
    <property type="molecule type" value="Genomic_DNA"/>
</dbReference>
<dbReference type="Pfam" id="PF01547">
    <property type="entry name" value="SBP_bac_1"/>
    <property type="match status" value="1"/>
</dbReference>
<reference evidence="6 7" key="1">
    <citation type="submission" date="2019-05" db="EMBL/GenBank/DDBJ databases">
        <title>We sequenced the genome of Paenibacillus hemerocallicola KCTC 33185 for further insight into its adaptation and study the phylogeny of Paenibacillus.</title>
        <authorList>
            <person name="Narsing Rao M.P."/>
        </authorList>
    </citation>
    <scope>NUCLEOTIDE SEQUENCE [LARGE SCALE GENOMIC DNA]</scope>
    <source>
        <strain evidence="6 7">KCTC 33185</strain>
    </source>
</reference>
<keyword evidence="3 5" id="KW-0732">Signal</keyword>
<dbReference type="InterPro" id="IPR006061">
    <property type="entry name" value="SBP_1_CS"/>
</dbReference>
<dbReference type="PANTHER" id="PTHR43649:SF17">
    <property type="entry name" value="ABC TRANSPORTER SOLUTE BINDING PROTEIN-SUGAR TRANSPORT"/>
    <property type="match status" value="1"/>
</dbReference>